<keyword evidence="5 7" id="KW-0862">Zinc</keyword>
<comment type="catalytic activity">
    <reaction evidence="6 7">
        <text>adenosine(34) in tRNA + H2O + H(+) = inosine(34) in tRNA + NH4(+)</text>
        <dbReference type="Rhea" id="RHEA:43168"/>
        <dbReference type="Rhea" id="RHEA-COMP:10373"/>
        <dbReference type="Rhea" id="RHEA-COMP:10374"/>
        <dbReference type="ChEBI" id="CHEBI:15377"/>
        <dbReference type="ChEBI" id="CHEBI:15378"/>
        <dbReference type="ChEBI" id="CHEBI:28938"/>
        <dbReference type="ChEBI" id="CHEBI:74411"/>
        <dbReference type="ChEBI" id="CHEBI:82852"/>
        <dbReference type="EC" id="3.5.4.33"/>
    </reaction>
</comment>
<protein>
    <recommendedName>
        <fullName evidence="7">tRNA-specific adenosine deaminase</fullName>
        <ecNumber evidence="7">3.5.4.33</ecNumber>
    </recommendedName>
</protein>
<reference evidence="10 11" key="1">
    <citation type="submission" date="2020-08" db="EMBL/GenBank/DDBJ databases">
        <title>Genome public.</title>
        <authorList>
            <person name="Liu C."/>
            <person name="Sun Q."/>
        </authorList>
    </citation>
    <scope>NUCLEOTIDE SEQUENCE [LARGE SCALE GENOMIC DNA]</scope>
    <source>
        <strain evidence="10 11">New-38</strain>
    </source>
</reference>
<evidence type="ECO:0000259" key="9">
    <source>
        <dbReference type="PROSITE" id="PS51747"/>
    </source>
</evidence>
<keyword evidence="3 7" id="KW-0479">Metal-binding</keyword>
<comment type="similarity">
    <text evidence="1">Belongs to the cytidine and deoxycytidylate deaminase family. ADAT2 subfamily.</text>
</comment>
<dbReference type="PANTHER" id="PTHR11079:SF179">
    <property type="entry name" value="TRNA(ADENINE(34)) DEAMINASE, CHLOROPLASTIC"/>
    <property type="match status" value="1"/>
</dbReference>
<sequence length="173" mass="18932">MTHEDYMRMALDLAREAMEEGEVPVGCVIVWEDGRVVGRGRNRRETGKDALAHAELEAIRQANALLGGWRLHKATLYVTLEPCPMCAGGIINARIPQVWYGAADAKAGCCGSVLDLFAQPFNHHPQVHSGLLEEECAALLQAFFQRLRDKRKAAKSVSSPSDAASAPSRETFT</sequence>
<evidence type="ECO:0000256" key="8">
    <source>
        <dbReference type="SAM" id="MobiDB-lite"/>
    </source>
</evidence>
<dbReference type="HAMAP" id="MF_00972">
    <property type="entry name" value="tRNA_aden_deaminase"/>
    <property type="match status" value="1"/>
</dbReference>
<dbReference type="InterPro" id="IPR016192">
    <property type="entry name" value="APOBEC/CMP_deaminase_Zn-bd"/>
</dbReference>
<dbReference type="Gene3D" id="3.40.140.10">
    <property type="entry name" value="Cytidine Deaminase, domain 2"/>
    <property type="match status" value="1"/>
</dbReference>
<dbReference type="PANTHER" id="PTHR11079">
    <property type="entry name" value="CYTOSINE DEAMINASE FAMILY MEMBER"/>
    <property type="match status" value="1"/>
</dbReference>
<name>A0ABR7HS02_9FIRM</name>
<organism evidence="10 11">
    <name type="scientific">Pseudoflavonifractor hominis</name>
    <dbReference type="NCBI Taxonomy" id="2763059"/>
    <lineage>
        <taxon>Bacteria</taxon>
        <taxon>Bacillati</taxon>
        <taxon>Bacillota</taxon>
        <taxon>Clostridia</taxon>
        <taxon>Eubacteriales</taxon>
        <taxon>Oscillospiraceae</taxon>
        <taxon>Pseudoflavonifractor</taxon>
    </lineage>
</organism>
<keyword evidence="11" id="KW-1185">Reference proteome</keyword>
<dbReference type="CDD" id="cd01285">
    <property type="entry name" value="nucleoside_deaminase"/>
    <property type="match status" value="1"/>
</dbReference>
<dbReference type="SUPFAM" id="SSF53927">
    <property type="entry name" value="Cytidine deaminase-like"/>
    <property type="match status" value="1"/>
</dbReference>
<dbReference type="PROSITE" id="PS00903">
    <property type="entry name" value="CYT_DCMP_DEAMINASES_1"/>
    <property type="match status" value="1"/>
</dbReference>
<feature type="binding site" evidence="7">
    <location>
        <position position="83"/>
    </location>
    <ligand>
        <name>Zn(2+)</name>
        <dbReference type="ChEBI" id="CHEBI:29105"/>
        <note>catalytic</note>
    </ligand>
</feature>
<evidence type="ECO:0000256" key="1">
    <source>
        <dbReference type="ARBA" id="ARBA00010669"/>
    </source>
</evidence>
<dbReference type="InterPro" id="IPR028883">
    <property type="entry name" value="tRNA_aden_deaminase"/>
</dbReference>
<dbReference type="EMBL" id="JACOPR010000002">
    <property type="protein sequence ID" value="MBC5730217.1"/>
    <property type="molecule type" value="Genomic_DNA"/>
</dbReference>
<feature type="region of interest" description="Disordered" evidence="8">
    <location>
        <begin position="153"/>
        <end position="173"/>
    </location>
</feature>
<feature type="binding site" evidence="7">
    <location>
        <position position="53"/>
    </location>
    <ligand>
        <name>Zn(2+)</name>
        <dbReference type="ChEBI" id="CHEBI:29105"/>
        <note>catalytic</note>
    </ligand>
</feature>
<accession>A0ABR7HS02</accession>
<comment type="subunit">
    <text evidence="7">Homodimer.</text>
</comment>
<dbReference type="InterPro" id="IPR016193">
    <property type="entry name" value="Cytidine_deaminase-like"/>
</dbReference>
<comment type="caution">
    <text evidence="10">The sequence shown here is derived from an EMBL/GenBank/DDBJ whole genome shotgun (WGS) entry which is preliminary data.</text>
</comment>
<feature type="binding site" evidence="7">
    <location>
        <position position="86"/>
    </location>
    <ligand>
        <name>Zn(2+)</name>
        <dbReference type="ChEBI" id="CHEBI:29105"/>
        <note>catalytic</note>
    </ligand>
</feature>
<feature type="active site" description="Proton donor" evidence="7">
    <location>
        <position position="55"/>
    </location>
</feature>
<dbReference type="InterPro" id="IPR058535">
    <property type="entry name" value="MafB19-deam"/>
</dbReference>
<feature type="compositionally biased region" description="Low complexity" evidence="8">
    <location>
        <begin position="155"/>
        <end position="173"/>
    </location>
</feature>
<dbReference type="RefSeq" id="WP_101692610.1">
    <property type="nucleotide sequence ID" value="NZ_JACOPR010000002.1"/>
</dbReference>
<evidence type="ECO:0000256" key="3">
    <source>
        <dbReference type="ARBA" id="ARBA00022723"/>
    </source>
</evidence>
<feature type="domain" description="CMP/dCMP-type deaminase" evidence="9">
    <location>
        <begin position="1"/>
        <end position="147"/>
    </location>
</feature>
<dbReference type="Proteomes" id="UP000660021">
    <property type="component" value="Unassembled WGS sequence"/>
</dbReference>
<dbReference type="EC" id="3.5.4.33" evidence="7"/>
<gene>
    <name evidence="7" type="primary">tadA</name>
    <name evidence="10" type="ORF">H8S34_05125</name>
</gene>
<dbReference type="Pfam" id="PF14437">
    <property type="entry name" value="MafB19-deam"/>
    <property type="match status" value="1"/>
</dbReference>
<keyword evidence="4 7" id="KW-0378">Hydrolase</keyword>
<comment type="function">
    <text evidence="7">Catalyzes the deamination of adenosine to inosine at the wobble position 34 of tRNA(Arg2).</text>
</comment>
<evidence type="ECO:0000256" key="7">
    <source>
        <dbReference type="HAMAP-Rule" id="MF_00972"/>
    </source>
</evidence>
<evidence type="ECO:0000256" key="2">
    <source>
        <dbReference type="ARBA" id="ARBA00022694"/>
    </source>
</evidence>
<evidence type="ECO:0000313" key="10">
    <source>
        <dbReference type="EMBL" id="MBC5730217.1"/>
    </source>
</evidence>
<evidence type="ECO:0000256" key="6">
    <source>
        <dbReference type="ARBA" id="ARBA00048045"/>
    </source>
</evidence>
<evidence type="ECO:0000256" key="5">
    <source>
        <dbReference type="ARBA" id="ARBA00022833"/>
    </source>
</evidence>
<keyword evidence="2 7" id="KW-0819">tRNA processing</keyword>
<dbReference type="NCBIfam" id="NF008113">
    <property type="entry name" value="PRK10860.1"/>
    <property type="match status" value="1"/>
</dbReference>
<evidence type="ECO:0000256" key="4">
    <source>
        <dbReference type="ARBA" id="ARBA00022801"/>
    </source>
</evidence>
<proteinExistence type="inferred from homology"/>
<dbReference type="PROSITE" id="PS51747">
    <property type="entry name" value="CYT_DCMP_DEAMINASES_2"/>
    <property type="match status" value="1"/>
</dbReference>
<evidence type="ECO:0000313" key="11">
    <source>
        <dbReference type="Proteomes" id="UP000660021"/>
    </source>
</evidence>
<comment type="cofactor">
    <cofactor evidence="7">
        <name>Zn(2+)</name>
        <dbReference type="ChEBI" id="CHEBI:29105"/>
    </cofactor>
    <text evidence="7">Binds 1 zinc ion per subunit.</text>
</comment>
<dbReference type="InterPro" id="IPR002125">
    <property type="entry name" value="CMP_dCMP_dom"/>
</dbReference>